<evidence type="ECO:0000256" key="4">
    <source>
        <dbReference type="SAM" id="MobiDB-lite"/>
    </source>
</evidence>
<dbReference type="Pfam" id="PF12625">
    <property type="entry name" value="Arabinose_bd"/>
    <property type="match status" value="1"/>
</dbReference>
<dbReference type="GO" id="GO:0003700">
    <property type="term" value="F:DNA-binding transcription factor activity"/>
    <property type="evidence" value="ECO:0007669"/>
    <property type="project" value="InterPro"/>
</dbReference>
<accession>A0A1Y0IGY1</accession>
<keyword evidence="7" id="KW-1185">Reference proteome</keyword>
<dbReference type="PANTHER" id="PTHR47894:SF1">
    <property type="entry name" value="HTH-TYPE TRANSCRIPTIONAL REGULATOR VQSM"/>
    <property type="match status" value="1"/>
</dbReference>
<reference evidence="6 7" key="1">
    <citation type="submission" date="2017-05" db="EMBL/GenBank/DDBJ databases">
        <title>Genomic insights into alkan degradation activity of Oleiphilus messinensis.</title>
        <authorList>
            <person name="Kozyavkin S.A."/>
            <person name="Slesarev A.I."/>
            <person name="Golyshin P.N."/>
            <person name="Korzhenkov A."/>
            <person name="Golyshina O.N."/>
            <person name="Toshchakov S.V."/>
        </authorList>
    </citation>
    <scope>NUCLEOTIDE SEQUENCE [LARGE SCALE GENOMIC DNA]</scope>
    <source>
        <strain evidence="6 7">ME102</strain>
    </source>
</reference>
<name>A0A1Y0IGY1_9GAMM</name>
<evidence type="ECO:0000256" key="2">
    <source>
        <dbReference type="ARBA" id="ARBA00023125"/>
    </source>
</evidence>
<dbReference type="InterPro" id="IPR018060">
    <property type="entry name" value="HTH_AraC"/>
</dbReference>
<feature type="domain" description="HTH araC/xylS-type" evidence="5">
    <location>
        <begin position="228"/>
        <end position="325"/>
    </location>
</feature>
<dbReference type="PANTHER" id="PTHR47894">
    <property type="entry name" value="HTH-TYPE TRANSCRIPTIONAL REGULATOR GADX"/>
    <property type="match status" value="1"/>
</dbReference>
<dbReference type="Proteomes" id="UP000196027">
    <property type="component" value="Chromosome"/>
</dbReference>
<dbReference type="PRINTS" id="PR00032">
    <property type="entry name" value="HTHARAC"/>
</dbReference>
<dbReference type="Pfam" id="PF12833">
    <property type="entry name" value="HTH_18"/>
    <property type="match status" value="1"/>
</dbReference>
<sequence>MRGHYIGSFVDVLSERGVDRAALLAFCGLTEEELTSEHLIDEHRLLILTKRSIELTGDDGLGLEVGQRLSINTHGPLGYAAMASPTYEQAVQLALKYYKLQTPRAFLDLRENGDVYEVVAQPSAILPEMPWHTSEFLLTSIFTSTRFLLSGHIDGLTVCLNYDPPPHAYRYKEVFSVPVKFNHHFTGLEIPKLLAKTSLPSADPVAATLFAQRCESLRQQGEREALVPRINQLLYECAGHFPTQAEVAGKMNMSVSTLHRKLAEQGASYKQLLSDFRRDLAIQQLQESQMTVDQIAELLGFSDASNFRRAFVNWTGKTPSDYRKSGQNTSDTVSPSKQGE</sequence>
<dbReference type="AlphaFoldDB" id="A0A1Y0IGY1"/>
<proteinExistence type="predicted"/>
<dbReference type="SMART" id="SM00342">
    <property type="entry name" value="HTH_ARAC"/>
    <property type="match status" value="1"/>
</dbReference>
<evidence type="ECO:0000256" key="1">
    <source>
        <dbReference type="ARBA" id="ARBA00023015"/>
    </source>
</evidence>
<evidence type="ECO:0000259" key="5">
    <source>
        <dbReference type="PROSITE" id="PS01124"/>
    </source>
</evidence>
<dbReference type="InterPro" id="IPR020449">
    <property type="entry name" value="Tscrpt_reg_AraC-type_HTH"/>
</dbReference>
<feature type="compositionally biased region" description="Polar residues" evidence="4">
    <location>
        <begin position="325"/>
        <end position="340"/>
    </location>
</feature>
<evidence type="ECO:0000313" key="6">
    <source>
        <dbReference type="EMBL" id="ARU58644.1"/>
    </source>
</evidence>
<protein>
    <submittedName>
        <fullName evidence="6">AraC family transcriptional regulator</fullName>
    </submittedName>
</protein>
<gene>
    <name evidence="6" type="ORF">OLMES_4649</name>
</gene>
<keyword evidence="1" id="KW-0805">Transcription regulation</keyword>
<evidence type="ECO:0000256" key="3">
    <source>
        <dbReference type="ARBA" id="ARBA00023163"/>
    </source>
</evidence>
<feature type="region of interest" description="Disordered" evidence="4">
    <location>
        <begin position="318"/>
        <end position="340"/>
    </location>
</feature>
<dbReference type="InterPro" id="IPR009057">
    <property type="entry name" value="Homeodomain-like_sf"/>
</dbReference>
<dbReference type="RefSeq" id="WP_087463400.1">
    <property type="nucleotide sequence ID" value="NZ_CP021425.1"/>
</dbReference>
<organism evidence="6 7">
    <name type="scientific">Oleiphilus messinensis</name>
    <dbReference type="NCBI Taxonomy" id="141451"/>
    <lineage>
        <taxon>Bacteria</taxon>
        <taxon>Pseudomonadati</taxon>
        <taxon>Pseudomonadota</taxon>
        <taxon>Gammaproteobacteria</taxon>
        <taxon>Oceanospirillales</taxon>
        <taxon>Oleiphilaceae</taxon>
        <taxon>Oleiphilus</taxon>
    </lineage>
</organism>
<keyword evidence="2" id="KW-0238">DNA-binding</keyword>
<dbReference type="SUPFAM" id="SSF46689">
    <property type="entry name" value="Homeodomain-like"/>
    <property type="match status" value="1"/>
</dbReference>
<dbReference type="InterPro" id="IPR032687">
    <property type="entry name" value="AraC-type_N"/>
</dbReference>
<dbReference type="Gene3D" id="1.10.10.60">
    <property type="entry name" value="Homeodomain-like"/>
    <property type="match status" value="1"/>
</dbReference>
<dbReference type="OrthoDB" id="5722175at2"/>
<keyword evidence="3" id="KW-0804">Transcription</keyword>
<dbReference type="KEGG" id="ome:OLMES_4649"/>
<dbReference type="PROSITE" id="PS01124">
    <property type="entry name" value="HTH_ARAC_FAMILY_2"/>
    <property type="match status" value="1"/>
</dbReference>
<dbReference type="GO" id="GO:0000976">
    <property type="term" value="F:transcription cis-regulatory region binding"/>
    <property type="evidence" value="ECO:0007669"/>
    <property type="project" value="TreeGrafter"/>
</dbReference>
<evidence type="ECO:0000313" key="7">
    <source>
        <dbReference type="Proteomes" id="UP000196027"/>
    </source>
</evidence>
<dbReference type="EMBL" id="CP021425">
    <property type="protein sequence ID" value="ARU58644.1"/>
    <property type="molecule type" value="Genomic_DNA"/>
</dbReference>
<dbReference type="GO" id="GO:0005829">
    <property type="term" value="C:cytosol"/>
    <property type="evidence" value="ECO:0007669"/>
    <property type="project" value="TreeGrafter"/>
</dbReference>